<dbReference type="RefSeq" id="WP_369941283.1">
    <property type="nucleotide sequence ID" value="NZ_JBCLUF010000009.1"/>
</dbReference>
<organism evidence="1 2">
    <name type="scientific">Ligilactobacillus faecis</name>
    <dbReference type="NCBI Taxonomy" id="762833"/>
    <lineage>
        <taxon>Bacteria</taxon>
        <taxon>Bacillati</taxon>
        <taxon>Bacillota</taxon>
        <taxon>Bacilli</taxon>
        <taxon>Lactobacillales</taxon>
        <taxon>Lactobacillaceae</taxon>
        <taxon>Ligilactobacillus</taxon>
    </lineage>
</organism>
<accession>A0ABV4DP07</accession>
<name>A0ABV4DP07_9LACO</name>
<reference evidence="1 2" key="1">
    <citation type="submission" date="2024-03" db="EMBL/GenBank/DDBJ databases">
        <title>Mouse gut bacterial collection (mGBC) of GemPharmatech.</title>
        <authorList>
            <person name="He Y."/>
            <person name="Dong L."/>
            <person name="Wu D."/>
            <person name="Gao X."/>
            <person name="Lin Z."/>
        </authorList>
    </citation>
    <scope>NUCLEOTIDE SEQUENCE [LARGE SCALE GENOMIC DNA]</scope>
    <source>
        <strain evidence="1 2">15-30</strain>
    </source>
</reference>
<evidence type="ECO:0000313" key="2">
    <source>
        <dbReference type="Proteomes" id="UP001565236"/>
    </source>
</evidence>
<dbReference type="SUPFAM" id="SSF160800">
    <property type="entry name" value="Lp2179-like"/>
    <property type="match status" value="1"/>
</dbReference>
<dbReference type="EMBL" id="JBCLUF010000009">
    <property type="protein sequence ID" value="MEY8662014.1"/>
    <property type="molecule type" value="Genomic_DNA"/>
</dbReference>
<evidence type="ECO:0000313" key="1">
    <source>
        <dbReference type="EMBL" id="MEY8662014.1"/>
    </source>
</evidence>
<proteinExistence type="predicted"/>
<dbReference type="InterPro" id="IPR014965">
    <property type="entry name" value="Amino_acid_metab_prot_put"/>
</dbReference>
<dbReference type="InterPro" id="IPR035942">
    <property type="entry name" value="Lp2179-like_sf"/>
</dbReference>
<dbReference type="Gene3D" id="3.30.1820.10">
    <property type="entry name" value="Lp2179-like"/>
    <property type="match status" value="1"/>
</dbReference>
<gene>
    <name evidence="1" type="ORF">AALT52_03790</name>
</gene>
<sequence length="113" mass="12662">MAYQKTAKVLGDQTTYRLSDNVKKYALRDTGFIETKGGKFQLERSLDPASPFKGFKLKVVVSADLKSFKLVTTTANGLKEVNIFNGKDATANVEQLNYILEDLISRQILEKVQ</sequence>
<protein>
    <submittedName>
        <fullName evidence="1">DUF1831 domain-containing protein</fullName>
    </submittedName>
</protein>
<keyword evidence="2" id="KW-1185">Reference proteome</keyword>
<dbReference type="Proteomes" id="UP001565236">
    <property type="component" value="Unassembled WGS sequence"/>
</dbReference>
<dbReference type="Pfam" id="PF08866">
    <property type="entry name" value="DUF1831"/>
    <property type="match status" value="1"/>
</dbReference>
<comment type="caution">
    <text evidence="1">The sequence shown here is derived from an EMBL/GenBank/DDBJ whole genome shotgun (WGS) entry which is preliminary data.</text>
</comment>